<dbReference type="Proteomes" id="UP000028828">
    <property type="component" value="Unassembled WGS sequence"/>
</dbReference>
<evidence type="ECO:0000256" key="5">
    <source>
        <dbReference type="ARBA" id="ARBA00022490"/>
    </source>
</evidence>
<dbReference type="Pfam" id="PF01300">
    <property type="entry name" value="Sua5_yciO_yrdC"/>
    <property type="match status" value="1"/>
</dbReference>
<dbReference type="VEuPathDB" id="ToxoDB:TGP89_294010"/>
<proteinExistence type="inferred from homology"/>
<keyword evidence="8" id="KW-0548">Nucleotidyltransferase</keyword>
<dbReference type="EMBL" id="AEYI02001581">
    <property type="protein sequence ID" value="KFG35705.1"/>
    <property type="molecule type" value="Genomic_DNA"/>
</dbReference>
<feature type="region of interest" description="Disordered" evidence="13">
    <location>
        <begin position="716"/>
        <end position="744"/>
    </location>
</feature>
<dbReference type="Pfam" id="PF03481">
    <property type="entry name" value="Sua5_C"/>
    <property type="match status" value="1"/>
</dbReference>
<dbReference type="GO" id="GO:0006450">
    <property type="term" value="P:regulation of translational fidelity"/>
    <property type="evidence" value="ECO:0007669"/>
    <property type="project" value="TreeGrafter"/>
</dbReference>
<dbReference type="InterPro" id="IPR006070">
    <property type="entry name" value="Sua5-like_dom"/>
</dbReference>
<feature type="compositionally biased region" description="Low complexity" evidence="13">
    <location>
        <begin position="53"/>
        <end position="63"/>
    </location>
</feature>
<evidence type="ECO:0000256" key="13">
    <source>
        <dbReference type="SAM" id="MobiDB-lite"/>
    </source>
</evidence>
<keyword evidence="5" id="KW-0963">Cytoplasm</keyword>
<dbReference type="InterPro" id="IPR017945">
    <property type="entry name" value="DHBP_synth_RibB-like_a/b_dom"/>
</dbReference>
<feature type="compositionally biased region" description="Low complexity" evidence="13">
    <location>
        <begin position="720"/>
        <end position="735"/>
    </location>
</feature>
<evidence type="ECO:0000256" key="3">
    <source>
        <dbReference type="ARBA" id="ARBA00012584"/>
    </source>
</evidence>
<dbReference type="Gene3D" id="3.90.870.10">
    <property type="entry name" value="DHBP synthase"/>
    <property type="match status" value="1"/>
</dbReference>
<dbReference type="OrthoDB" id="412787at2759"/>
<organism evidence="15 16">
    <name type="scientific">Toxoplasma gondii p89</name>
    <dbReference type="NCBI Taxonomy" id="943119"/>
    <lineage>
        <taxon>Eukaryota</taxon>
        <taxon>Sar</taxon>
        <taxon>Alveolata</taxon>
        <taxon>Apicomplexa</taxon>
        <taxon>Conoidasida</taxon>
        <taxon>Coccidia</taxon>
        <taxon>Eucoccidiorida</taxon>
        <taxon>Eimeriorina</taxon>
        <taxon>Sarcocystidae</taxon>
        <taxon>Toxoplasma</taxon>
    </lineage>
</organism>
<evidence type="ECO:0000259" key="14">
    <source>
        <dbReference type="PROSITE" id="PS51163"/>
    </source>
</evidence>
<evidence type="ECO:0000256" key="2">
    <source>
        <dbReference type="ARBA" id="ARBA00007663"/>
    </source>
</evidence>
<evidence type="ECO:0000256" key="7">
    <source>
        <dbReference type="ARBA" id="ARBA00022694"/>
    </source>
</evidence>
<feature type="region of interest" description="Disordered" evidence="13">
    <location>
        <begin position="122"/>
        <end position="171"/>
    </location>
</feature>
<keyword evidence="7" id="KW-0819">tRNA processing</keyword>
<keyword evidence="10" id="KW-0067">ATP-binding</keyword>
<keyword evidence="9" id="KW-0547">Nucleotide-binding</keyword>
<evidence type="ECO:0000256" key="9">
    <source>
        <dbReference type="ARBA" id="ARBA00022741"/>
    </source>
</evidence>
<evidence type="ECO:0000256" key="12">
    <source>
        <dbReference type="ARBA" id="ARBA00048366"/>
    </source>
</evidence>
<dbReference type="SUPFAM" id="SSF55821">
    <property type="entry name" value="YrdC/RibB"/>
    <property type="match status" value="1"/>
</dbReference>
<comment type="catalytic activity">
    <reaction evidence="12">
        <text>L-threonine + hydrogencarbonate + ATP = L-threonylcarbamoyladenylate + diphosphate + H2O</text>
        <dbReference type="Rhea" id="RHEA:36407"/>
        <dbReference type="ChEBI" id="CHEBI:15377"/>
        <dbReference type="ChEBI" id="CHEBI:17544"/>
        <dbReference type="ChEBI" id="CHEBI:30616"/>
        <dbReference type="ChEBI" id="CHEBI:33019"/>
        <dbReference type="ChEBI" id="CHEBI:57926"/>
        <dbReference type="ChEBI" id="CHEBI:73682"/>
        <dbReference type="EC" id="2.7.7.87"/>
    </reaction>
</comment>
<evidence type="ECO:0000256" key="11">
    <source>
        <dbReference type="ARBA" id="ARBA00029774"/>
    </source>
</evidence>
<feature type="region of interest" description="Disordered" evidence="13">
    <location>
        <begin position="38"/>
        <end position="63"/>
    </location>
</feature>
<dbReference type="GO" id="GO:0005737">
    <property type="term" value="C:cytoplasm"/>
    <property type="evidence" value="ECO:0007669"/>
    <property type="project" value="UniProtKB-SubCell"/>
</dbReference>
<dbReference type="EC" id="2.7.7.87" evidence="3"/>
<reference evidence="15 16" key="1">
    <citation type="submission" date="2014-03" db="EMBL/GenBank/DDBJ databases">
        <authorList>
            <person name="Sibley D."/>
            <person name="Venepally P."/>
            <person name="Karamycheva S."/>
            <person name="Hadjithomas M."/>
            <person name="Khan A."/>
            <person name="Brunk B."/>
            <person name="Roos D."/>
            <person name="Caler E."/>
            <person name="Lorenzi H."/>
        </authorList>
    </citation>
    <scope>NUCLEOTIDE SEQUENCE [LARGE SCALE GENOMIC DNA]</scope>
    <source>
        <strain evidence="16">p89</strain>
    </source>
</reference>
<evidence type="ECO:0000256" key="10">
    <source>
        <dbReference type="ARBA" id="ARBA00022840"/>
    </source>
</evidence>
<comment type="caution">
    <text evidence="15">The sequence shown here is derived from an EMBL/GenBank/DDBJ whole genome shotgun (WGS) entry which is preliminary data.</text>
</comment>
<keyword evidence="6" id="KW-0808">Transferase</keyword>
<dbReference type="PANTHER" id="PTHR17490">
    <property type="entry name" value="SUA5"/>
    <property type="match status" value="1"/>
</dbReference>
<dbReference type="InterPro" id="IPR050156">
    <property type="entry name" value="TC-AMP_synthase_SUA5"/>
</dbReference>
<dbReference type="PANTHER" id="PTHR17490:SF16">
    <property type="entry name" value="THREONYLCARBAMOYL-AMP SYNTHASE"/>
    <property type="match status" value="1"/>
</dbReference>
<evidence type="ECO:0000256" key="6">
    <source>
        <dbReference type="ARBA" id="ARBA00022679"/>
    </source>
</evidence>
<dbReference type="SMR" id="A0A086JU87"/>
<dbReference type="InterPro" id="IPR005145">
    <property type="entry name" value="Sua5_C"/>
</dbReference>
<name>A0A086JU87_TOXGO</name>
<evidence type="ECO:0000256" key="1">
    <source>
        <dbReference type="ARBA" id="ARBA00004496"/>
    </source>
</evidence>
<accession>A0A086JU87</accession>
<comment type="similarity">
    <text evidence="2">Belongs to the SUA5 family.</text>
</comment>
<dbReference type="GO" id="GO:0061710">
    <property type="term" value="F:L-threonylcarbamoyladenylate synthase"/>
    <property type="evidence" value="ECO:0007669"/>
    <property type="project" value="UniProtKB-EC"/>
</dbReference>
<evidence type="ECO:0000256" key="4">
    <source>
        <dbReference type="ARBA" id="ARBA00015492"/>
    </source>
</evidence>
<sequence>MRLALSFCQLGRRIRSILISFCHFSLLEVPSFTRLPQDPMARHPEAPAGEAQPSSPSSCPSPLPSSLDHILFTSCPPVLVFRAPPRASSSEEQKAFSQSLLDSPSVKLLPSAPSLLRLFHRAAPSSSSSPPSSSSSSSPSSSSSSSPSSSPTSSPSSSSSSSPSSPSSSSPFATLSQLRELSVHPLFEALGAYFRRGGLVAFPTETVYGLGAAATLPHACSRVFRCKKRPASDPLICHVVSVQQAFEQVYDLDEGETEEAARGESLSLQEKRDLRVLIATLADAFWPGPLSIVAKGKILEDRRDGKGVALAVTAGTRFVAARCPNHPYALSLIAAAGVPIVAPSANRFGRISPTRASHVINQFADSPTEAISSLSSLSSLCSSSLVSAEGDCATREEGSVGNGAETRDSKKRRVGTVGERKFLTKTELSTHLAEHPDGDEMVLLDGAEEDCCCLGIESTVIKVSPPGRDSKEKVYDIQVLRRGVISAGMIAETLEAVARRPCPSLSAASGLSTSFPAFCVRVSEKLQYHLSLENRLSPLPASPLSTDECSAAQPRSSSRGEATLGDCGVSRRAASETSERESEEQTTETREQTEGRQLPTSSLHALEKSLAKTAGDVDTPMESPGLALTHYAPCLPCMLIVSRERGMASSTGGEHEGCGETSRTREVDEVDAATETPVGGIDGAAAVVIDADRSLYPLKRQFLKYISIVSPVGDGGGETAAGAETEAANGESPDTTAREADEDEEERWTRLAQIAAGNVFAALHEAEAAGLQLGASAILINASPLLKGREHGLAVFDRLFRAASGKTAAMLSAGSASPSGAVRFVPLS</sequence>
<evidence type="ECO:0000313" key="15">
    <source>
        <dbReference type="EMBL" id="KFG35705.1"/>
    </source>
</evidence>
<feature type="region of interest" description="Disordered" evidence="13">
    <location>
        <begin position="539"/>
        <end position="602"/>
    </location>
</feature>
<feature type="domain" description="YrdC-like" evidence="14">
    <location>
        <begin position="184"/>
        <end position="399"/>
    </location>
</feature>
<evidence type="ECO:0000313" key="16">
    <source>
        <dbReference type="Proteomes" id="UP000028828"/>
    </source>
</evidence>
<dbReference type="AlphaFoldDB" id="A0A086JU87"/>
<dbReference type="GO" id="GO:0000049">
    <property type="term" value="F:tRNA binding"/>
    <property type="evidence" value="ECO:0007669"/>
    <property type="project" value="TreeGrafter"/>
</dbReference>
<feature type="compositionally biased region" description="Basic and acidic residues" evidence="13">
    <location>
        <begin position="653"/>
        <end position="667"/>
    </location>
</feature>
<evidence type="ECO:0000256" key="8">
    <source>
        <dbReference type="ARBA" id="ARBA00022695"/>
    </source>
</evidence>
<gene>
    <name evidence="15" type="ORF">TGP89_294010</name>
</gene>
<dbReference type="PROSITE" id="PS51163">
    <property type="entry name" value="YRDC"/>
    <property type="match status" value="1"/>
</dbReference>
<dbReference type="GO" id="GO:0003725">
    <property type="term" value="F:double-stranded RNA binding"/>
    <property type="evidence" value="ECO:0007669"/>
    <property type="project" value="InterPro"/>
</dbReference>
<protein>
    <recommendedName>
        <fullName evidence="4">Threonylcarbamoyl-AMP synthase</fullName>
        <ecNumber evidence="3">2.7.7.87</ecNumber>
    </recommendedName>
    <alternativeName>
        <fullName evidence="11">L-threonylcarbamoyladenylate synthase</fullName>
    </alternativeName>
</protein>
<dbReference type="GO" id="GO:0008033">
    <property type="term" value="P:tRNA processing"/>
    <property type="evidence" value="ECO:0007669"/>
    <property type="project" value="UniProtKB-KW"/>
</dbReference>
<comment type="subcellular location">
    <subcellularLocation>
        <location evidence="1">Cytoplasm</location>
    </subcellularLocation>
</comment>
<dbReference type="GO" id="GO:0005524">
    <property type="term" value="F:ATP binding"/>
    <property type="evidence" value="ECO:0007669"/>
    <property type="project" value="UniProtKB-KW"/>
</dbReference>
<feature type="compositionally biased region" description="Low complexity" evidence="13">
    <location>
        <begin position="124"/>
        <end position="171"/>
    </location>
</feature>
<feature type="compositionally biased region" description="Polar residues" evidence="13">
    <location>
        <begin position="543"/>
        <end position="560"/>
    </location>
</feature>
<feature type="region of interest" description="Disordered" evidence="13">
    <location>
        <begin position="648"/>
        <end position="667"/>
    </location>
</feature>